<name>A0ABW9GXE4_9FIRM</name>
<dbReference type="InterPro" id="IPR029052">
    <property type="entry name" value="Metallo-depent_PP-like"/>
</dbReference>
<dbReference type="InterPro" id="IPR014578">
    <property type="entry name" value="Pesterase_CT488"/>
</dbReference>
<feature type="domain" description="Calcineurin-like phosphoesterase" evidence="1">
    <location>
        <begin position="10"/>
        <end position="207"/>
    </location>
</feature>
<accession>A0ABW9GXE4</accession>
<dbReference type="Pfam" id="PF00149">
    <property type="entry name" value="Metallophos"/>
    <property type="match status" value="1"/>
</dbReference>
<dbReference type="Gene3D" id="3.60.21.10">
    <property type="match status" value="1"/>
</dbReference>
<dbReference type="SUPFAM" id="SSF56300">
    <property type="entry name" value="Metallo-dependent phosphatases"/>
    <property type="match status" value="1"/>
</dbReference>
<sequence length="242" mass="27656">MTKSVNDYQKVWAIGDLHLSIGLSPDLAKPMDVFGDHWLDHTAQIEEAWQAKVGPTDIVLLPGDLCWGNKLEDVLPSLDWLESLPGQKILCRGNHDNWWQSIRRLRDSLPASIHLIHNDCVVLGDMAFAGSRGWSFYDQEGGGHQAKMIRREVLRLEASLSKIPEDVRLRFALMHFPPFREAGEESIFTQLLAKYQINYCVYGHLHGSDCCRFQKVSMGMTEFQLVSSDYLDFSPVNIYNKY</sequence>
<dbReference type="PANTHER" id="PTHR31302:SF22">
    <property type="entry name" value="PHOSPHOESTERASE"/>
    <property type="match status" value="1"/>
</dbReference>
<evidence type="ECO:0000259" key="1">
    <source>
        <dbReference type="Pfam" id="PF00149"/>
    </source>
</evidence>
<reference evidence="2 3" key="1">
    <citation type="journal article" date="2016" name="Int. J. Syst. Evol. Microbiol.">
        <title>Peptococcus simiae sp. nov., isolated from rhesus macaque faeces and emended description of the genus Peptococcus.</title>
        <authorList>
            <person name="Shkoporov A.N."/>
            <person name="Efimov B.A."/>
            <person name="Kondova I."/>
            <person name="Ouwerling B."/>
            <person name="Chaplin A.V."/>
            <person name="Shcherbakova V.A."/>
            <person name="Langermans J.A.M."/>
        </authorList>
    </citation>
    <scope>NUCLEOTIDE SEQUENCE [LARGE SCALE GENOMIC DNA]</scope>
    <source>
        <strain evidence="2 3">M108</strain>
    </source>
</reference>
<protein>
    <submittedName>
        <fullName evidence="2">Metallophosphoesterase</fullName>
    </submittedName>
</protein>
<keyword evidence="3" id="KW-1185">Reference proteome</keyword>
<dbReference type="EMBL" id="JBJUVG010000002">
    <property type="protein sequence ID" value="MFM9413274.1"/>
    <property type="molecule type" value="Genomic_DNA"/>
</dbReference>
<dbReference type="InterPro" id="IPR051158">
    <property type="entry name" value="Metallophosphoesterase_sf"/>
</dbReference>
<comment type="caution">
    <text evidence="2">The sequence shown here is derived from an EMBL/GenBank/DDBJ whole genome shotgun (WGS) entry which is preliminary data.</text>
</comment>
<organism evidence="2 3">
    <name type="scientific">Peptococcus simiae</name>
    <dbReference type="NCBI Taxonomy" id="1643805"/>
    <lineage>
        <taxon>Bacteria</taxon>
        <taxon>Bacillati</taxon>
        <taxon>Bacillota</taxon>
        <taxon>Clostridia</taxon>
        <taxon>Eubacteriales</taxon>
        <taxon>Peptococcaceae</taxon>
        <taxon>Peptococcus</taxon>
    </lineage>
</organism>
<evidence type="ECO:0000313" key="2">
    <source>
        <dbReference type="EMBL" id="MFM9413274.1"/>
    </source>
</evidence>
<dbReference type="InterPro" id="IPR004843">
    <property type="entry name" value="Calcineurin-like_PHP"/>
</dbReference>
<proteinExistence type="predicted"/>
<dbReference type="PANTHER" id="PTHR31302">
    <property type="entry name" value="TRANSMEMBRANE PROTEIN WITH METALLOPHOSPHOESTERASE DOMAIN-RELATED"/>
    <property type="match status" value="1"/>
</dbReference>
<dbReference type="RefSeq" id="WP_408976887.1">
    <property type="nucleotide sequence ID" value="NZ_JBJUVG010000002.1"/>
</dbReference>
<dbReference type="Proteomes" id="UP001631949">
    <property type="component" value="Unassembled WGS sequence"/>
</dbReference>
<dbReference type="PIRSF" id="PIRSF033094">
    <property type="entry name" value="Pesterase_CT488"/>
    <property type="match status" value="1"/>
</dbReference>
<gene>
    <name evidence="2" type="ORF">ACKQTC_02690</name>
</gene>
<evidence type="ECO:0000313" key="3">
    <source>
        <dbReference type="Proteomes" id="UP001631949"/>
    </source>
</evidence>